<reference evidence="2" key="1">
    <citation type="journal article" date="2020" name="Nat. Commun.">
        <title>Large-scale genome sequencing of mycorrhizal fungi provides insights into the early evolution of symbiotic traits.</title>
        <authorList>
            <person name="Miyauchi S."/>
            <person name="Kiss E."/>
            <person name="Kuo A."/>
            <person name="Drula E."/>
            <person name="Kohler A."/>
            <person name="Sanchez-Garcia M."/>
            <person name="Morin E."/>
            <person name="Andreopoulos B."/>
            <person name="Barry K.W."/>
            <person name="Bonito G."/>
            <person name="Buee M."/>
            <person name="Carver A."/>
            <person name="Chen C."/>
            <person name="Cichocki N."/>
            <person name="Clum A."/>
            <person name="Culley D."/>
            <person name="Crous P.W."/>
            <person name="Fauchery L."/>
            <person name="Girlanda M."/>
            <person name="Hayes R.D."/>
            <person name="Keri Z."/>
            <person name="LaButti K."/>
            <person name="Lipzen A."/>
            <person name="Lombard V."/>
            <person name="Magnuson J."/>
            <person name="Maillard F."/>
            <person name="Murat C."/>
            <person name="Nolan M."/>
            <person name="Ohm R.A."/>
            <person name="Pangilinan J."/>
            <person name="Pereira M.F."/>
            <person name="Perotto S."/>
            <person name="Peter M."/>
            <person name="Pfister S."/>
            <person name="Riley R."/>
            <person name="Sitrit Y."/>
            <person name="Stielow J.B."/>
            <person name="Szollosi G."/>
            <person name="Zifcakova L."/>
            <person name="Stursova M."/>
            <person name="Spatafora J.W."/>
            <person name="Tedersoo L."/>
            <person name="Vaario L.M."/>
            <person name="Yamada A."/>
            <person name="Yan M."/>
            <person name="Wang P."/>
            <person name="Xu J."/>
            <person name="Bruns T."/>
            <person name="Baldrian P."/>
            <person name="Vilgalys R."/>
            <person name="Dunand C."/>
            <person name="Henrissat B."/>
            <person name="Grigoriev I.V."/>
            <person name="Hibbett D."/>
            <person name="Nagy L.G."/>
            <person name="Martin F.M."/>
        </authorList>
    </citation>
    <scope>NUCLEOTIDE SEQUENCE</scope>
    <source>
        <strain evidence="2">UP504</strain>
    </source>
</reference>
<proteinExistence type="predicted"/>
<gene>
    <name evidence="2" type="ORF">BS47DRAFT_273209</name>
</gene>
<protein>
    <submittedName>
        <fullName evidence="2">Uncharacterized protein</fullName>
    </submittedName>
</protein>
<feature type="signal peptide" evidence="1">
    <location>
        <begin position="1"/>
        <end position="19"/>
    </location>
</feature>
<name>A0A9P6AN77_9AGAM</name>
<keyword evidence="1" id="KW-0732">Signal</keyword>
<comment type="caution">
    <text evidence="2">The sequence shown here is derived from an EMBL/GenBank/DDBJ whole genome shotgun (WGS) entry which is preliminary data.</text>
</comment>
<dbReference type="Proteomes" id="UP000886523">
    <property type="component" value="Unassembled WGS sequence"/>
</dbReference>
<evidence type="ECO:0000256" key="1">
    <source>
        <dbReference type="SAM" id="SignalP"/>
    </source>
</evidence>
<dbReference type="EMBL" id="MU129070">
    <property type="protein sequence ID" value="KAF9507871.1"/>
    <property type="molecule type" value="Genomic_DNA"/>
</dbReference>
<accession>A0A9P6AN77</accession>
<feature type="chain" id="PRO_5040183164" evidence="1">
    <location>
        <begin position="20"/>
        <end position="132"/>
    </location>
</feature>
<evidence type="ECO:0000313" key="2">
    <source>
        <dbReference type="EMBL" id="KAF9507871.1"/>
    </source>
</evidence>
<evidence type="ECO:0000313" key="3">
    <source>
        <dbReference type="Proteomes" id="UP000886523"/>
    </source>
</evidence>
<sequence length="132" mass="14307">MRFATISALALALVPFVSANFHYGIYTCGSEGGGHIDAGMIVPTNEDTCTKIWYLWNPADQIPPDTEYPNTTIYGKRIEINLPGLTWNVISGTQHGHCAKIDHGAGKNSTCSPVNGANCDWNDRVVCYSSLS</sequence>
<keyword evidence="3" id="KW-1185">Reference proteome</keyword>
<organism evidence="2 3">
    <name type="scientific">Hydnum rufescens UP504</name>
    <dbReference type="NCBI Taxonomy" id="1448309"/>
    <lineage>
        <taxon>Eukaryota</taxon>
        <taxon>Fungi</taxon>
        <taxon>Dikarya</taxon>
        <taxon>Basidiomycota</taxon>
        <taxon>Agaricomycotina</taxon>
        <taxon>Agaricomycetes</taxon>
        <taxon>Cantharellales</taxon>
        <taxon>Hydnaceae</taxon>
        <taxon>Hydnum</taxon>
    </lineage>
</organism>
<dbReference type="AlphaFoldDB" id="A0A9P6AN77"/>